<dbReference type="RefSeq" id="WP_091521019.1">
    <property type="nucleotide sequence ID" value="NZ_FOVI01000006.1"/>
</dbReference>
<proteinExistence type="predicted"/>
<gene>
    <name evidence="2" type="ORF">SAMN05421741_106146</name>
</gene>
<dbReference type="SUPFAM" id="SSF103515">
    <property type="entry name" value="Autotransporter"/>
    <property type="match status" value="1"/>
</dbReference>
<evidence type="ECO:0008006" key="4">
    <source>
        <dbReference type="Google" id="ProtNLM"/>
    </source>
</evidence>
<reference evidence="3" key="1">
    <citation type="submission" date="2016-10" db="EMBL/GenBank/DDBJ databases">
        <authorList>
            <person name="Varghese N."/>
            <person name="Submissions S."/>
        </authorList>
    </citation>
    <scope>NUCLEOTIDE SEQUENCE [LARGE SCALE GENOMIC DNA]</scope>
    <source>
        <strain evidence="3">DS-12</strain>
    </source>
</reference>
<protein>
    <recommendedName>
        <fullName evidence="4">DUF3575 domain-containing protein</fullName>
    </recommendedName>
</protein>
<sequence>MKRIIYLLALISTSAFAQEHQKDVVTVSANYNFSEPTQYGVSLEFTKEARVDERLTSRLFNVSYGQLEYDNKYLKSTGEGFVIELGSRTYFKKGVREGFYGENFITHGQIKFDEMINGENFEGKYTFWSIFNPNIGYKIQLTKNLSLDPSVGFNWKWEVRGKGGIDNRHFDNFVFKAGAKIGYTF</sequence>
<keyword evidence="3" id="KW-1185">Reference proteome</keyword>
<dbReference type="AlphaFoldDB" id="A0A1I4ZNM6"/>
<keyword evidence="1" id="KW-0732">Signal</keyword>
<organism evidence="2 3">
    <name type="scientific">Paenimyroides ummariense</name>
    <dbReference type="NCBI Taxonomy" id="913024"/>
    <lineage>
        <taxon>Bacteria</taxon>
        <taxon>Pseudomonadati</taxon>
        <taxon>Bacteroidota</taxon>
        <taxon>Flavobacteriia</taxon>
        <taxon>Flavobacteriales</taxon>
        <taxon>Flavobacteriaceae</taxon>
        <taxon>Paenimyroides</taxon>
    </lineage>
</organism>
<feature type="signal peptide" evidence="1">
    <location>
        <begin position="1"/>
        <end position="17"/>
    </location>
</feature>
<evidence type="ECO:0000313" key="2">
    <source>
        <dbReference type="EMBL" id="SFN51876.1"/>
    </source>
</evidence>
<accession>A0A1I4ZNM6</accession>
<evidence type="ECO:0000256" key="1">
    <source>
        <dbReference type="SAM" id="SignalP"/>
    </source>
</evidence>
<dbReference type="Proteomes" id="UP000199036">
    <property type="component" value="Unassembled WGS sequence"/>
</dbReference>
<dbReference type="InterPro" id="IPR036709">
    <property type="entry name" value="Autotransporte_beta_dom_sf"/>
</dbReference>
<evidence type="ECO:0000313" key="3">
    <source>
        <dbReference type="Proteomes" id="UP000199036"/>
    </source>
</evidence>
<dbReference type="STRING" id="913024.SAMN05421741_106146"/>
<dbReference type="EMBL" id="FOVI01000006">
    <property type="protein sequence ID" value="SFN51876.1"/>
    <property type="molecule type" value="Genomic_DNA"/>
</dbReference>
<dbReference type="OrthoDB" id="1344859at2"/>
<feature type="chain" id="PRO_5011653314" description="DUF3575 domain-containing protein" evidence="1">
    <location>
        <begin position="18"/>
        <end position="185"/>
    </location>
</feature>
<name>A0A1I4ZNM6_9FLAO</name>